<evidence type="ECO:0000313" key="3">
    <source>
        <dbReference type="WBParaSite" id="PDA_v2.g12152.t1"/>
    </source>
</evidence>
<protein>
    <submittedName>
        <fullName evidence="3">Inositol polyphosphate-related phosphatase domain-containing protein</fullName>
    </submittedName>
</protein>
<dbReference type="PANTHER" id="PTHR11200">
    <property type="entry name" value="INOSITOL 5-PHOSPHATASE"/>
    <property type="match status" value="1"/>
</dbReference>
<dbReference type="SMART" id="SM00128">
    <property type="entry name" value="IPPc"/>
    <property type="match status" value="1"/>
</dbReference>
<dbReference type="Pfam" id="PF22669">
    <property type="entry name" value="Exo_endo_phos2"/>
    <property type="match status" value="1"/>
</dbReference>
<dbReference type="SUPFAM" id="SSF56219">
    <property type="entry name" value="DNase I-like"/>
    <property type="match status" value="1"/>
</dbReference>
<dbReference type="InterPro" id="IPR036691">
    <property type="entry name" value="Endo/exonu/phosph_ase_sf"/>
</dbReference>
<keyword evidence="2" id="KW-1185">Reference proteome</keyword>
<dbReference type="InterPro" id="IPR000300">
    <property type="entry name" value="IPPc"/>
</dbReference>
<organism evidence="2 3">
    <name type="scientific">Panagrolaimus davidi</name>
    <dbReference type="NCBI Taxonomy" id="227884"/>
    <lineage>
        <taxon>Eukaryota</taxon>
        <taxon>Metazoa</taxon>
        <taxon>Ecdysozoa</taxon>
        <taxon>Nematoda</taxon>
        <taxon>Chromadorea</taxon>
        <taxon>Rhabditida</taxon>
        <taxon>Tylenchina</taxon>
        <taxon>Panagrolaimomorpha</taxon>
        <taxon>Panagrolaimoidea</taxon>
        <taxon>Panagrolaimidae</taxon>
        <taxon>Panagrolaimus</taxon>
    </lineage>
</organism>
<evidence type="ECO:0000313" key="2">
    <source>
        <dbReference type="Proteomes" id="UP000887578"/>
    </source>
</evidence>
<dbReference type="GO" id="GO:0004439">
    <property type="term" value="F:phosphatidylinositol-4,5-bisphosphate 5-phosphatase activity"/>
    <property type="evidence" value="ECO:0007669"/>
    <property type="project" value="TreeGrafter"/>
</dbReference>
<dbReference type="GO" id="GO:0046856">
    <property type="term" value="P:phosphatidylinositol dephosphorylation"/>
    <property type="evidence" value="ECO:0007669"/>
    <property type="project" value="InterPro"/>
</dbReference>
<accession>A0A914P2T4</accession>
<dbReference type="PANTHER" id="PTHR11200:SF300">
    <property type="entry name" value="TYPE II INOSITOL 1,4,5-TRISPHOSPHATE 5-PHOSPHATASE"/>
    <property type="match status" value="1"/>
</dbReference>
<reference evidence="3" key="1">
    <citation type="submission" date="2022-11" db="UniProtKB">
        <authorList>
            <consortium name="WormBaseParasite"/>
        </authorList>
    </citation>
    <scope>IDENTIFICATION</scope>
</reference>
<proteinExistence type="predicted"/>
<sequence>MPTESTVNWLKFDPQCLPDFIVIGIQEMDIALTSYIFANNERENKWLDGGVGISLNINNTSVCFLNCHLAAGDKLLKRNEDFHTVSNMKFHNNRGIYDHDVVFWLGDLNYRLDSPYTFGEVLTITESGQTAKLLQHDQLQQQQLTGQAFRGFKETLGLPFLPTYKFDNGTSRWDTSNKKRIPAWCDRILFWTKSSFIRIAQSEYCSVEEVIISDHKPVIAKFLLQTKI</sequence>
<evidence type="ECO:0000259" key="1">
    <source>
        <dbReference type="SMART" id="SM00128"/>
    </source>
</evidence>
<name>A0A914P2T4_9BILA</name>
<feature type="domain" description="Inositol polyphosphate-related phosphatase" evidence="1">
    <location>
        <begin position="2"/>
        <end position="227"/>
    </location>
</feature>
<dbReference type="Proteomes" id="UP000887578">
    <property type="component" value="Unplaced"/>
</dbReference>
<dbReference type="AlphaFoldDB" id="A0A914P2T4"/>
<dbReference type="GO" id="GO:0016020">
    <property type="term" value="C:membrane"/>
    <property type="evidence" value="ECO:0007669"/>
    <property type="project" value="TreeGrafter"/>
</dbReference>
<dbReference type="InterPro" id="IPR046985">
    <property type="entry name" value="IP5"/>
</dbReference>
<dbReference type="WBParaSite" id="PDA_v2.g12152.t1">
    <property type="protein sequence ID" value="PDA_v2.g12152.t1"/>
    <property type="gene ID" value="PDA_v2.g12152"/>
</dbReference>
<dbReference type="Gene3D" id="3.60.10.10">
    <property type="entry name" value="Endonuclease/exonuclease/phosphatase"/>
    <property type="match status" value="1"/>
</dbReference>